<name>A0A0K1E9F5_CHOCO</name>
<organism evidence="7 8">
    <name type="scientific">Chondromyces crocatus</name>
    <dbReference type="NCBI Taxonomy" id="52"/>
    <lineage>
        <taxon>Bacteria</taxon>
        <taxon>Pseudomonadati</taxon>
        <taxon>Myxococcota</taxon>
        <taxon>Polyangia</taxon>
        <taxon>Polyangiales</taxon>
        <taxon>Polyangiaceae</taxon>
        <taxon>Chondromyces</taxon>
    </lineage>
</organism>
<dbReference type="AlphaFoldDB" id="A0A0K1E9F5"/>
<evidence type="ECO:0000256" key="2">
    <source>
        <dbReference type="ARBA" id="ARBA00022723"/>
    </source>
</evidence>
<dbReference type="Gene3D" id="3.40.630.10">
    <property type="entry name" value="Zn peptidases"/>
    <property type="match status" value="1"/>
</dbReference>
<evidence type="ECO:0000256" key="3">
    <source>
        <dbReference type="ARBA" id="ARBA00022801"/>
    </source>
</evidence>
<dbReference type="GO" id="GO:0046872">
    <property type="term" value="F:metal ion binding"/>
    <property type="evidence" value="ECO:0007669"/>
    <property type="project" value="UniProtKB-KW"/>
</dbReference>
<dbReference type="PIRSF" id="PIRSF037238">
    <property type="entry name" value="Carboxypeptidase_G2"/>
    <property type="match status" value="1"/>
</dbReference>
<dbReference type="PANTHER" id="PTHR43808:SF9">
    <property type="entry name" value="BLL0789 PROTEIN"/>
    <property type="match status" value="1"/>
</dbReference>
<dbReference type="STRING" id="52.CMC5_013330"/>
<dbReference type="GO" id="GO:0016787">
    <property type="term" value="F:hydrolase activity"/>
    <property type="evidence" value="ECO:0007669"/>
    <property type="project" value="UniProtKB-KW"/>
</dbReference>
<evidence type="ECO:0000256" key="1">
    <source>
        <dbReference type="ARBA" id="ARBA00001947"/>
    </source>
</evidence>
<dbReference type="Pfam" id="PF01546">
    <property type="entry name" value="Peptidase_M20"/>
    <property type="match status" value="1"/>
</dbReference>
<proteinExistence type="predicted"/>
<dbReference type="EMBL" id="CP012159">
    <property type="protein sequence ID" value="AKT37203.1"/>
    <property type="molecule type" value="Genomic_DNA"/>
</dbReference>
<dbReference type="RefSeq" id="WP_050429604.1">
    <property type="nucleotide sequence ID" value="NZ_CP012159.1"/>
</dbReference>
<dbReference type="InterPro" id="IPR011650">
    <property type="entry name" value="Peptidase_M20_dimer"/>
</dbReference>
<dbReference type="InterPro" id="IPR002933">
    <property type="entry name" value="Peptidase_M20"/>
</dbReference>
<feature type="active site" evidence="5">
    <location>
        <position position="88"/>
    </location>
</feature>
<comment type="cofactor">
    <cofactor evidence="1">
        <name>Zn(2+)</name>
        <dbReference type="ChEBI" id="CHEBI:29105"/>
    </cofactor>
</comment>
<evidence type="ECO:0000259" key="6">
    <source>
        <dbReference type="Pfam" id="PF07687"/>
    </source>
</evidence>
<keyword evidence="2" id="KW-0479">Metal-binding</keyword>
<dbReference type="InterPro" id="IPR036264">
    <property type="entry name" value="Bact_exopeptidase_dim_dom"/>
</dbReference>
<dbReference type="KEGG" id="ccro:CMC5_013330"/>
<sequence length="386" mass="40229">MERIRKALAGRTDAMLGLIERLVQVNSFTDNIEGGNAVGALLAAEIRAIPGMHARSIASTRYATHWIGESDAARGAKEGFVAFVGHLDTVFPPGIFEGFRRDGELARGPGVLDMKGGLVVMLEALRVLAKIGELPRIPVRLAIVSDEEVGSPEGRAILHRELGGAACALAFEAGRKADAIITARKGTGAVHVEVEGKAAHAGANHKDGANAIWALARFIDHAQRLTDYDRGVTVNVGKISGGTSKNTVPEHAEAQVDFRYVRLVDGQATVAAFEEAAKTAAAEVPGTTVTVQGGIARAPLERTDANVALFQEYAAHARAAGLGHAEAALIGGGSDASSTAEIGIPSIDAMGPRGTGFHTKDEQIEIASLVPKAEALAAFLLGRARP</sequence>
<dbReference type="InterPro" id="IPR017150">
    <property type="entry name" value="Pept_M20_glutamate_carboxypep"/>
</dbReference>
<dbReference type="Proteomes" id="UP000067626">
    <property type="component" value="Chromosome"/>
</dbReference>
<evidence type="ECO:0000313" key="7">
    <source>
        <dbReference type="EMBL" id="AKT37203.1"/>
    </source>
</evidence>
<keyword evidence="4" id="KW-0862">Zinc</keyword>
<feature type="active site" description="Proton acceptor" evidence="5">
    <location>
        <position position="147"/>
    </location>
</feature>
<dbReference type="PROSITE" id="PS00758">
    <property type="entry name" value="ARGE_DAPE_CPG2_1"/>
    <property type="match status" value="1"/>
</dbReference>
<keyword evidence="3" id="KW-0378">Hydrolase</keyword>
<dbReference type="Gene3D" id="3.30.70.360">
    <property type="match status" value="1"/>
</dbReference>
<dbReference type="InterPro" id="IPR050072">
    <property type="entry name" value="Peptidase_M20A"/>
</dbReference>
<evidence type="ECO:0000256" key="4">
    <source>
        <dbReference type="ARBA" id="ARBA00022833"/>
    </source>
</evidence>
<dbReference type="OrthoDB" id="9809784at2"/>
<dbReference type="SUPFAM" id="SSF55031">
    <property type="entry name" value="Bacterial exopeptidase dimerisation domain"/>
    <property type="match status" value="1"/>
</dbReference>
<keyword evidence="8" id="KW-1185">Reference proteome</keyword>
<protein>
    <submittedName>
        <fullName evidence="7">Peptidase M20</fullName>
    </submittedName>
</protein>
<evidence type="ECO:0000313" key="8">
    <source>
        <dbReference type="Proteomes" id="UP000067626"/>
    </source>
</evidence>
<accession>A0A0K1E9F5</accession>
<dbReference type="Pfam" id="PF07687">
    <property type="entry name" value="M20_dimer"/>
    <property type="match status" value="1"/>
</dbReference>
<reference evidence="7 8" key="1">
    <citation type="submission" date="2015-07" db="EMBL/GenBank/DDBJ databases">
        <title>Genome analysis of myxobacterium Chondromyces crocatus Cm c5 reveals a high potential for natural compound synthesis and the genetic basis for the loss of fruiting body formation.</title>
        <authorList>
            <person name="Zaburannyi N."/>
            <person name="Bunk B."/>
            <person name="Maier J."/>
            <person name="Overmann J."/>
            <person name="Mueller R."/>
        </authorList>
    </citation>
    <scope>NUCLEOTIDE SEQUENCE [LARGE SCALE GENOMIC DNA]</scope>
    <source>
        <strain evidence="7 8">Cm c5</strain>
    </source>
</reference>
<dbReference type="InterPro" id="IPR001261">
    <property type="entry name" value="ArgE/DapE_CS"/>
</dbReference>
<gene>
    <name evidence="7" type="ORF">CMC5_013330</name>
</gene>
<dbReference type="SUPFAM" id="SSF53187">
    <property type="entry name" value="Zn-dependent exopeptidases"/>
    <property type="match status" value="1"/>
</dbReference>
<evidence type="ECO:0000256" key="5">
    <source>
        <dbReference type="PIRSR" id="PIRSR037238-1"/>
    </source>
</evidence>
<feature type="domain" description="Peptidase M20 dimerisation" evidence="6">
    <location>
        <begin position="182"/>
        <end position="283"/>
    </location>
</feature>
<dbReference type="PANTHER" id="PTHR43808">
    <property type="entry name" value="ACETYLORNITHINE DEACETYLASE"/>
    <property type="match status" value="1"/>
</dbReference>